<accession>R7WA89</accession>
<organism evidence="1">
    <name type="scientific">Aegilops tauschii</name>
    <name type="common">Tausch's goatgrass</name>
    <name type="synonym">Aegilops squarrosa</name>
    <dbReference type="NCBI Taxonomy" id="37682"/>
    <lineage>
        <taxon>Eukaryota</taxon>
        <taxon>Viridiplantae</taxon>
        <taxon>Streptophyta</taxon>
        <taxon>Embryophyta</taxon>
        <taxon>Tracheophyta</taxon>
        <taxon>Spermatophyta</taxon>
        <taxon>Magnoliopsida</taxon>
        <taxon>Liliopsida</taxon>
        <taxon>Poales</taxon>
        <taxon>Poaceae</taxon>
        <taxon>BOP clade</taxon>
        <taxon>Pooideae</taxon>
        <taxon>Triticodae</taxon>
        <taxon>Triticeae</taxon>
        <taxon>Triticinae</taxon>
        <taxon>Aegilops</taxon>
    </lineage>
</organism>
<dbReference type="PANTHER" id="PTHR33207">
    <property type="entry name" value="F-BOX DOMAIN CONTAINING PROTEIN-RELATED"/>
    <property type="match status" value="1"/>
</dbReference>
<dbReference type="AlphaFoldDB" id="R7WA89"/>
<sequence>MASGSSSSGQAEVVCVFDMIATSFGIQGPRWQLQLRVHGNQSPLPPFVATESGVGVRLDVGGLLPRVVSKRGADIVDGRGGLLVLRERSKKFWELNLVLCSPLERSYRRLPPVNISRYDMACAAFVPLQGVGFRVAVVLFGGADDLSRYAVLVYDSASAPPAWKVTTGSRQRGERHYNAHEGPSVVVGDVVYSLQDEHIMVVDTTKMTMSVLPEPVARPDWLIEGDHWIGKTEDGRLCFFVFHDYKPLLVARWALGADSKWTPQQPLWLPPELHGEKLTTEISSSSKRVRFAGFCEGSRMLFFVMDDWVVPFDIETLEMERLWCCDTDEPRRLGGLSKVYPYEMLPWPPMLKDFAH</sequence>
<reference evidence="1" key="1">
    <citation type="submission" date="2015-06" db="UniProtKB">
        <authorList>
            <consortium name="EnsemblPlants"/>
        </authorList>
    </citation>
    <scope>IDENTIFICATION</scope>
</reference>
<evidence type="ECO:0000313" key="1">
    <source>
        <dbReference type="EnsemblPlants" id="EMT18513"/>
    </source>
</evidence>
<dbReference type="EnsemblPlants" id="EMT18513">
    <property type="protein sequence ID" value="EMT18513"/>
    <property type="gene ID" value="F775_14490"/>
</dbReference>
<proteinExistence type="predicted"/>
<name>R7WA89_AEGTA</name>
<protein>
    <submittedName>
        <fullName evidence="1">Uncharacterized protein</fullName>
    </submittedName>
</protein>